<comment type="caution">
    <text evidence="2">The sequence shown here is derived from an EMBL/GenBank/DDBJ whole genome shotgun (WGS) entry which is preliminary data.</text>
</comment>
<dbReference type="EMBL" id="CAJNOC010004261">
    <property type="protein sequence ID" value="CAF1015203.1"/>
    <property type="molecule type" value="Genomic_DNA"/>
</dbReference>
<proteinExistence type="predicted"/>
<dbReference type="PROSITE" id="PS50144">
    <property type="entry name" value="MATH"/>
    <property type="match status" value="1"/>
</dbReference>
<dbReference type="Gene3D" id="2.60.210.10">
    <property type="entry name" value="Apoptosis, Tumor Necrosis Factor Receptor Associated Protein 2, Chain A"/>
    <property type="match status" value="1"/>
</dbReference>
<evidence type="ECO:0000313" key="3">
    <source>
        <dbReference type="Proteomes" id="UP000663879"/>
    </source>
</evidence>
<dbReference type="AlphaFoldDB" id="A0A814HZJ9"/>
<keyword evidence="3" id="KW-1185">Reference proteome</keyword>
<dbReference type="Proteomes" id="UP000663879">
    <property type="component" value="Unassembled WGS sequence"/>
</dbReference>
<accession>A0A814HZJ9</accession>
<protein>
    <recommendedName>
        <fullName evidence="1">MATH domain-containing protein</fullName>
    </recommendedName>
</protein>
<sequence>MDDVICSLPCGFPTTYKILKNHQDGEKCWACMSHELKIDDCLKMPFNQMNLKRKQFDTDIEIFTKRKKYFDSTEPDKFIDENVKKLKNDLDTRRDELKSSLIKKIDDQYLNLWLKIQEDFADKKSEFNQNKKLLEDFDINLKNSTPNKHQSNYETQMNYLKESIQEIQENIGLIEKSISSIKNHSLNFIFNENDLDMNLIFGKVRKTVTFRLWVEEFSMCMKMGHKIINQFPTIVHNLEWKIRTKKEEKNGFEFLGVYVQCNPRYMSNSWSIKVKGELRLLHRTSAERNICKKLEFVFNQNNRTCGFNDFISLKGVLDAKNGFYDTQLDRVRLEAFIDADEPEQVV</sequence>
<dbReference type="InterPro" id="IPR002083">
    <property type="entry name" value="MATH/TRAF_dom"/>
</dbReference>
<evidence type="ECO:0000259" key="1">
    <source>
        <dbReference type="PROSITE" id="PS50144"/>
    </source>
</evidence>
<gene>
    <name evidence="2" type="ORF">OXX778_LOCUS17095</name>
</gene>
<dbReference type="OrthoDB" id="10237337at2759"/>
<dbReference type="SUPFAM" id="SSF49599">
    <property type="entry name" value="TRAF domain-like"/>
    <property type="match status" value="1"/>
</dbReference>
<feature type="domain" description="MATH" evidence="1">
    <location>
        <begin position="207"/>
        <end position="335"/>
    </location>
</feature>
<reference evidence="2" key="1">
    <citation type="submission" date="2021-02" db="EMBL/GenBank/DDBJ databases">
        <authorList>
            <person name="Nowell W R."/>
        </authorList>
    </citation>
    <scope>NUCLEOTIDE SEQUENCE</scope>
    <source>
        <strain evidence="2">Ploen Becks lab</strain>
    </source>
</reference>
<dbReference type="InterPro" id="IPR008974">
    <property type="entry name" value="TRAF-like"/>
</dbReference>
<organism evidence="2 3">
    <name type="scientific">Brachionus calyciflorus</name>
    <dbReference type="NCBI Taxonomy" id="104777"/>
    <lineage>
        <taxon>Eukaryota</taxon>
        <taxon>Metazoa</taxon>
        <taxon>Spiralia</taxon>
        <taxon>Gnathifera</taxon>
        <taxon>Rotifera</taxon>
        <taxon>Eurotatoria</taxon>
        <taxon>Monogononta</taxon>
        <taxon>Pseudotrocha</taxon>
        <taxon>Ploima</taxon>
        <taxon>Brachionidae</taxon>
        <taxon>Brachionus</taxon>
    </lineage>
</organism>
<name>A0A814HZJ9_9BILA</name>
<evidence type="ECO:0000313" key="2">
    <source>
        <dbReference type="EMBL" id="CAF1015203.1"/>
    </source>
</evidence>